<dbReference type="SMART" id="SM00318">
    <property type="entry name" value="SNc"/>
    <property type="match status" value="1"/>
</dbReference>
<evidence type="ECO:0000256" key="3">
    <source>
        <dbReference type="ARBA" id="ARBA00022801"/>
    </source>
</evidence>
<dbReference type="Pfam" id="PF00565">
    <property type="entry name" value="SNase"/>
    <property type="match status" value="1"/>
</dbReference>
<dbReference type="RefSeq" id="WP_027306189.1">
    <property type="nucleotide sequence ID" value="NZ_CP020867.1"/>
</dbReference>
<dbReference type="EMBL" id="CP020867">
    <property type="protein sequence ID" value="ARJ56358.1"/>
    <property type="molecule type" value="Genomic_DNA"/>
</dbReference>
<dbReference type="OrthoDB" id="9805504at2"/>
<dbReference type="PANTHER" id="PTHR12302:SF3">
    <property type="entry name" value="SERINE_THREONINE-PROTEIN KINASE 31"/>
    <property type="match status" value="1"/>
</dbReference>
<keyword evidence="3" id="KW-0378">Hydrolase</keyword>
<evidence type="ECO:0000256" key="1">
    <source>
        <dbReference type="ARBA" id="ARBA00022722"/>
    </source>
</evidence>
<dbReference type="Gene3D" id="2.40.50.90">
    <property type="match status" value="1"/>
</dbReference>
<keyword evidence="2 6" id="KW-0255">Endonuclease</keyword>
<reference evidence="6 7" key="1">
    <citation type="submission" date="2017-04" db="EMBL/GenBank/DDBJ databases">
        <title>Complete genome sequence of the Campylobacter cuniculorum type strain LMG24588.</title>
        <authorList>
            <person name="Miller W.G."/>
            <person name="Yee E."/>
            <person name="Revez J."/>
            <person name="Bono J.L."/>
            <person name="Rossi M."/>
        </authorList>
    </citation>
    <scope>NUCLEOTIDE SEQUENCE [LARGE SCALE GENOMIC DNA]</scope>
    <source>
        <strain evidence="6 7">LMG 24588</strain>
    </source>
</reference>
<dbReference type="InterPro" id="IPR016071">
    <property type="entry name" value="Staphylococal_nuclease_OB-fold"/>
</dbReference>
<organism evidence="6 7">
    <name type="scientific">Campylobacter cuniculorum DSM 23162 = LMG 24588</name>
    <dbReference type="NCBI Taxonomy" id="1121267"/>
    <lineage>
        <taxon>Bacteria</taxon>
        <taxon>Pseudomonadati</taxon>
        <taxon>Campylobacterota</taxon>
        <taxon>Epsilonproteobacteria</taxon>
        <taxon>Campylobacterales</taxon>
        <taxon>Campylobacteraceae</taxon>
        <taxon>Campylobacter</taxon>
    </lineage>
</organism>
<dbReference type="GO" id="GO:0004519">
    <property type="term" value="F:endonuclease activity"/>
    <property type="evidence" value="ECO:0007669"/>
    <property type="project" value="UniProtKB-KW"/>
</dbReference>
<dbReference type="PROSITE" id="PS01123">
    <property type="entry name" value="TNASE_1"/>
    <property type="match status" value="1"/>
</dbReference>
<evidence type="ECO:0000313" key="7">
    <source>
        <dbReference type="Proteomes" id="UP000192902"/>
    </source>
</evidence>
<dbReference type="eggNOG" id="COG1525">
    <property type="taxonomic scope" value="Bacteria"/>
</dbReference>
<dbReference type="KEGG" id="ccun:CCUN_0740"/>
<evidence type="ECO:0000256" key="2">
    <source>
        <dbReference type="ARBA" id="ARBA00022759"/>
    </source>
</evidence>
<dbReference type="SUPFAM" id="SSF50199">
    <property type="entry name" value="Staphylococcal nuclease"/>
    <property type="match status" value="1"/>
</dbReference>
<dbReference type="PROSITE" id="PS50830">
    <property type="entry name" value="TNASE_3"/>
    <property type="match status" value="1"/>
</dbReference>
<feature type="transmembrane region" description="Helical" evidence="4">
    <location>
        <begin position="21"/>
        <end position="37"/>
    </location>
</feature>
<dbReference type="Proteomes" id="UP000192902">
    <property type="component" value="Chromosome"/>
</dbReference>
<gene>
    <name evidence="6" type="ORF">CCUN_0740</name>
</gene>
<evidence type="ECO:0000313" key="6">
    <source>
        <dbReference type="EMBL" id="ARJ56358.1"/>
    </source>
</evidence>
<proteinExistence type="predicted"/>
<accession>A0A1W6BW95</accession>
<keyword evidence="4" id="KW-0472">Membrane</keyword>
<dbReference type="GO" id="GO:0003676">
    <property type="term" value="F:nucleic acid binding"/>
    <property type="evidence" value="ECO:0007669"/>
    <property type="project" value="InterPro"/>
</dbReference>
<dbReference type="GO" id="GO:0016787">
    <property type="term" value="F:hydrolase activity"/>
    <property type="evidence" value="ECO:0007669"/>
    <property type="project" value="UniProtKB-KW"/>
</dbReference>
<dbReference type="InterPro" id="IPR002071">
    <property type="entry name" value="Thermonucl_AS"/>
</dbReference>
<keyword evidence="4" id="KW-1133">Transmembrane helix</keyword>
<sequence>MRINHKKLLNSKIINQILNHPKNFFIVLILILVTLFTKEYIVNPQSLEVKVVKVIDGDTINVLEGNKIVKIRLFGIDAPESKQEFGIESKNFLASMIGDKKIRIIYKDKDKYGRILALIKFEDKDINKIMVDTGHAWAYSYYSDMYLREQKLAQEKKLGLWKNKNPLEPYKWRKQNRF</sequence>
<protein>
    <submittedName>
        <fullName evidence="6">Endonuclease, thermonuclease family</fullName>
    </submittedName>
</protein>
<dbReference type="InterPro" id="IPR035437">
    <property type="entry name" value="SNase_OB-fold_sf"/>
</dbReference>
<evidence type="ECO:0000259" key="5">
    <source>
        <dbReference type="PROSITE" id="PS50830"/>
    </source>
</evidence>
<evidence type="ECO:0000256" key="4">
    <source>
        <dbReference type="SAM" id="Phobius"/>
    </source>
</evidence>
<dbReference type="STRING" id="1121267.CCUN_0740"/>
<keyword evidence="1" id="KW-0540">Nuclease</keyword>
<name>A0A1W6BW95_9BACT</name>
<feature type="domain" description="TNase-like" evidence="5">
    <location>
        <begin position="45"/>
        <end position="163"/>
    </location>
</feature>
<dbReference type="PANTHER" id="PTHR12302">
    <property type="entry name" value="EBNA2 BINDING PROTEIN P100"/>
    <property type="match status" value="1"/>
</dbReference>
<dbReference type="AlphaFoldDB" id="A0A1W6BW95"/>
<keyword evidence="4" id="KW-0812">Transmembrane</keyword>